<evidence type="ECO:0000256" key="2">
    <source>
        <dbReference type="ARBA" id="ARBA00004434"/>
    </source>
</evidence>
<dbReference type="EMBL" id="JAYWIO010000006">
    <property type="protein sequence ID" value="KAK7258253.1"/>
    <property type="molecule type" value="Genomic_DNA"/>
</dbReference>
<dbReference type="PANTHER" id="PTHR21304:SF0">
    <property type="entry name" value="MICOS COMPLEX SUBUNIT MIC10"/>
    <property type="match status" value="1"/>
</dbReference>
<feature type="region of interest" description="Disordered" evidence="9">
    <location>
        <begin position="71"/>
        <end position="106"/>
    </location>
</feature>
<evidence type="ECO:0000256" key="5">
    <source>
        <dbReference type="ARBA" id="ARBA00022792"/>
    </source>
</evidence>
<keyword evidence="6 10" id="KW-1133">Transmembrane helix</keyword>
<evidence type="ECO:0000256" key="4">
    <source>
        <dbReference type="ARBA" id="ARBA00022692"/>
    </source>
</evidence>
<comment type="function">
    <text evidence="1">Component of the MICOS complex, a large protein complex of the mitochondrial inner membrane that plays crucial roles in the maintenance of crista junctions, inner membrane architecture, and formation of contact sites to the outer membrane.</text>
</comment>
<keyword evidence="12" id="KW-1185">Reference proteome</keyword>
<evidence type="ECO:0000256" key="9">
    <source>
        <dbReference type="SAM" id="MobiDB-lite"/>
    </source>
</evidence>
<evidence type="ECO:0000313" key="11">
    <source>
        <dbReference type="EMBL" id="KAK7258253.1"/>
    </source>
</evidence>
<evidence type="ECO:0000313" key="12">
    <source>
        <dbReference type="Proteomes" id="UP001372338"/>
    </source>
</evidence>
<evidence type="ECO:0000256" key="10">
    <source>
        <dbReference type="SAM" id="Phobius"/>
    </source>
</evidence>
<dbReference type="Pfam" id="PF04418">
    <property type="entry name" value="DUF543"/>
    <property type="match status" value="1"/>
</dbReference>
<organism evidence="11 12">
    <name type="scientific">Crotalaria pallida</name>
    <name type="common">Smooth rattlebox</name>
    <name type="synonym">Crotalaria striata</name>
    <dbReference type="NCBI Taxonomy" id="3830"/>
    <lineage>
        <taxon>Eukaryota</taxon>
        <taxon>Viridiplantae</taxon>
        <taxon>Streptophyta</taxon>
        <taxon>Embryophyta</taxon>
        <taxon>Tracheophyta</taxon>
        <taxon>Spermatophyta</taxon>
        <taxon>Magnoliopsida</taxon>
        <taxon>eudicotyledons</taxon>
        <taxon>Gunneridae</taxon>
        <taxon>Pentapetalae</taxon>
        <taxon>rosids</taxon>
        <taxon>fabids</taxon>
        <taxon>Fabales</taxon>
        <taxon>Fabaceae</taxon>
        <taxon>Papilionoideae</taxon>
        <taxon>50 kb inversion clade</taxon>
        <taxon>genistoids sensu lato</taxon>
        <taxon>core genistoids</taxon>
        <taxon>Crotalarieae</taxon>
        <taxon>Crotalaria</taxon>
    </lineage>
</organism>
<keyword evidence="7" id="KW-0496">Mitochondrion</keyword>
<evidence type="ECO:0000256" key="7">
    <source>
        <dbReference type="ARBA" id="ARBA00023128"/>
    </source>
</evidence>
<evidence type="ECO:0000256" key="3">
    <source>
        <dbReference type="ARBA" id="ARBA00006792"/>
    </source>
</evidence>
<gene>
    <name evidence="11" type="ORF">RIF29_32831</name>
</gene>
<reference evidence="11 12" key="1">
    <citation type="submission" date="2024-01" db="EMBL/GenBank/DDBJ databases">
        <title>The genomes of 5 underutilized Papilionoideae crops provide insights into root nodulation and disease resistanc.</title>
        <authorList>
            <person name="Yuan L."/>
        </authorList>
    </citation>
    <scope>NUCLEOTIDE SEQUENCE [LARGE SCALE GENOMIC DNA]</scope>
    <source>
        <strain evidence="11">ZHUSHIDOU_FW_LH</strain>
        <tissue evidence="11">Leaf</tissue>
    </source>
</reference>
<keyword evidence="8 10" id="KW-0472">Membrane</keyword>
<dbReference type="GO" id="GO:0061617">
    <property type="term" value="C:MICOS complex"/>
    <property type="evidence" value="ECO:0007669"/>
    <property type="project" value="InterPro"/>
</dbReference>
<accession>A0AAN9EJ75</accession>
<dbReference type="InterPro" id="IPR007512">
    <property type="entry name" value="Mic10"/>
</dbReference>
<evidence type="ECO:0000256" key="1">
    <source>
        <dbReference type="ARBA" id="ARBA00002689"/>
    </source>
</evidence>
<comment type="subcellular location">
    <subcellularLocation>
        <location evidence="2">Mitochondrion inner membrane</location>
        <topology evidence="2">Single-pass membrane protein</topology>
    </subcellularLocation>
</comment>
<name>A0AAN9EJ75_CROPI</name>
<dbReference type="PANTHER" id="PTHR21304">
    <property type="entry name" value="MICOS COMPLEX SUBUNIT MIC10"/>
    <property type="match status" value="1"/>
</dbReference>
<dbReference type="Proteomes" id="UP001372338">
    <property type="component" value="Unassembled WGS sequence"/>
</dbReference>
<proteinExistence type="inferred from homology"/>
<comment type="similarity">
    <text evidence="3">Belongs to the MICOS complex subunit Mic10 family.</text>
</comment>
<comment type="caution">
    <text evidence="11">The sequence shown here is derived from an EMBL/GenBank/DDBJ whole genome shotgun (WGS) entry which is preliminary data.</text>
</comment>
<dbReference type="AlphaFoldDB" id="A0AAN9EJ75"/>
<feature type="compositionally biased region" description="Basic residues" evidence="9">
    <location>
        <begin position="72"/>
        <end position="89"/>
    </location>
</feature>
<evidence type="ECO:0000256" key="6">
    <source>
        <dbReference type="ARBA" id="ARBA00022989"/>
    </source>
</evidence>
<feature type="transmembrane region" description="Helical" evidence="10">
    <location>
        <begin position="20"/>
        <end position="39"/>
    </location>
</feature>
<evidence type="ECO:0000256" key="8">
    <source>
        <dbReference type="ARBA" id="ARBA00023136"/>
    </source>
</evidence>
<keyword evidence="4 10" id="KW-0812">Transmembrane</keyword>
<keyword evidence="5" id="KW-0999">Mitochondrion inner membrane</keyword>
<protein>
    <recommendedName>
        <fullName evidence="13">MICOS complex subunit MIC10</fullName>
    </recommendedName>
</protein>
<sequence length="106" mass="11600">MGSKTKEEVDAKWDACVDLALRRFIYSSLAGAFGGLIFFRSRTSRLASVAFGGGVGIGSAYSHCSLLPLHNNNHHHHAPSPPHPHHHHHVSDDDHVPPLQNVQDPE</sequence>
<evidence type="ECO:0008006" key="13">
    <source>
        <dbReference type="Google" id="ProtNLM"/>
    </source>
</evidence>